<evidence type="ECO:0000313" key="3">
    <source>
        <dbReference type="EMBL" id="RKP26738.1"/>
    </source>
</evidence>
<accession>A0A4P9Z2Y8</accession>
<protein>
    <recommendedName>
        <fullName evidence="5">G-protein coupled receptors family 3 profile domain-containing protein</fullName>
    </recommendedName>
</protein>
<feature type="transmembrane region" description="Helical" evidence="2">
    <location>
        <begin position="233"/>
        <end position="253"/>
    </location>
</feature>
<proteinExistence type="predicted"/>
<sequence>MGELASTEWEEGAPRVLGIPLHPSGERNILDYVLVGSDEIQHVRMRMQGLYRQLVLNILISAVFLFNFNRAIRMMRTRWKTLPSWCCLLPSLCGVLIGILAVASLFPPSISCRTAAWYVGFAVTFSLMCNSVIVLQKAYLALCRPRWVLVVGVLFMLPQLGFMYVSWLVSPVTLEEDSGCTIHYPHFLPFYWFGSTMPLNILFSGIFSYIAYKQYQSFGSEAWMRMARDGIQTMCLVVLCNIMCATVLVFHVGGHLSNMFFAIDYMITTTILVHHCYQLRELAGESKRASKNSLSHQRANAPPSHYSAHDSRQIEPTDHEWMAIALLTTKPALPASSK</sequence>
<dbReference type="OrthoDB" id="5579366at2759"/>
<evidence type="ECO:0000256" key="2">
    <source>
        <dbReference type="SAM" id="Phobius"/>
    </source>
</evidence>
<dbReference type="AlphaFoldDB" id="A0A4P9Z2Y8"/>
<feature type="transmembrane region" description="Helical" evidence="2">
    <location>
        <begin position="190"/>
        <end position="212"/>
    </location>
</feature>
<dbReference type="Proteomes" id="UP000278143">
    <property type="component" value="Unassembled WGS sequence"/>
</dbReference>
<organism evidence="3 4">
    <name type="scientific">Syncephalis pseudoplumigaleata</name>
    <dbReference type="NCBI Taxonomy" id="1712513"/>
    <lineage>
        <taxon>Eukaryota</taxon>
        <taxon>Fungi</taxon>
        <taxon>Fungi incertae sedis</taxon>
        <taxon>Zoopagomycota</taxon>
        <taxon>Zoopagomycotina</taxon>
        <taxon>Zoopagomycetes</taxon>
        <taxon>Zoopagales</taxon>
        <taxon>Piptocephalidaceae</taxon>
        <taxon>Syncephalis</taxon>
    </lineage>
</organism>
<evidence type="ECO:0008006" key="5">
    <source>
        <dbReference type="Google" id="ProtNLM"/>
    </source>
</evidence>
<gene>
    <name evidence="3" type="ORF">SYNPS1DRAFT_27585</name>
</gene>
<feature type="region of interest" description="Disordered" evidence="1">
    <location>
        <begin position="290"/>
        <end position="312"/>
    </location>
</feature>
<feature type="transmembrane region" description="Helical" evidence="2">
    <location>
        <begin position="81"/>
        <end position="103"/>
    </location>
</feature>
<feature type="transmembrane region" description="Helical" evidence="2">
    <location>
        <begin position="50"/>
        <end position="69"/>
    </location>
</feature>
<name>A0A4P9Z2Y8_9FUNG</name>
<keyword evidence="4" id="KW-1185">Reference proteome</keyword>
<evidence type="ECO:0000313" key="4">
    <source>
        <dbReference type="Proteomes" id="UP000278143"/>
    </source>
</evidence>
<evidence type="ECO:0000256" key="1">
    <source>
        <dbReference type="SAM" id="MobiDB-lite"/>
    </source>
</evidence>
<feature type="transmembrane region" description="Helical" evidence="2">
    <location>
        <begin position="147"/>
        <end position="170"/>
    </location>
</feature>
<dbReference type="EMBL" id="KZ989346">
    <property type="protein sequence ID" value="RKP26738.1"/>
    <property type="molecule type" value="Genomic_DNA"/>
</dbReference>
<keyword evidence="2" id="KW-0472">Membrane</keyword>
<keyword evidence="2" id="KW-1133">Transmembrane helix</keyword>
<feature type="transmembrane region" description="Helical" evidence="2">
    <location>
        <begin position="115"/>
        <end position="135"/>
    </location>
</feature>
<keyword evidence="2" id="KW-0812">Transmembrane</keyword>
<reference evidence="4" key="1">
    <citation type="journal article" date="2018" name="Nat. Microbiol.">
        <title>Leveraging single-cell genomics to expand the fungal tree of life.</title>
        <authorList>
            <person name="Ahrendt S.R."/>
            <person name="Quandt C.A."/>
            <person name="Ciobanu D."/>
            <person name="Clum A."/>
            <person name="Salamov A."/>
            <person name="Andreopoulos B."/>
            <person name="Cheng J.F."/>
            <person name="Woyke T."/>
            <person name="Pelin A."/>
            <person name="Henrissat B."/>
            <person name="Reynolds N.K."/>
            <person name="Benny G.L."/>
            <person name="Smith M.E."/>
            <person name="James T.Y."/>
            <person name="Grigoriev I.V."/>
        </authorList>
    </citation>
    <scope>NUCLEOTIDE SEQUENCE [LARGE SCALE GENOMIC DNA]</scope>
    <source>
        <strain evidence="4">Benny S71-1</strain>
    </source>
</reference>